<feature type="compositionally biased region" description="Pro residues" evidence="1">
    <location>
        <begin position="22"/>
        <end position="32"/>
    </location>
</feature>
<comment type="caution">
    <text evidence="3">The sequence shown here is derived from an EMBL/GenBank/DDBJ whole genome shotgun (WGS) entry which is preliminary data.</text>
</comment>
<feature type="region of interest" description="Disordered" evidence="1">
    <location>
        <begin position="1257"/>
        <end position="1283"/>
    </location>
</feature>
<dbReference type="EMBL" id="JAGFMF010011959">
    <property type="protein sequence ID" value="KAG8508986.1"/>
    <property type="molecule type" value="Genomic_DNA"/>
</dbReference>
<proteinExistence type="predicted"/>
<feature type="region of interest" description="Disordered" evidence="1">
    <location>
        <begin position="449"/>
        <end position="552"/>
    </location>
</feature>
<feature type="region of interest" description="Disordered" evidence="1">
    <location>
        <begin position="874"/>
        <end position="1013"/>
    </location>
</feature>
<feature type="compositionally biased region" description="Low complexity" evidence="1">
    <location>
        <begin position="264"/>
        <end position="283"/>
    </location>
</feature>
<evidence type="ECO:0000313" key="4">
    <source>
        <dbReference type="Proteomes" id="UP000700334"/>
    </source>
</evidence>
<feature type="region of interest" description="Disordered" evidence="1">
    <location>
        <begin position="1053"/>
        <end position="1154"/>
    </location>
</feature>
<feature type="compositionally biased region" description="Pro residues" evidence="1">
    <location>
        <begin position="1177"/>
        <end position="1187"/>
    </location>
</feature>
<feature type="region of interest" description="Disordered" evidence="1">
    <location>
        <begin position="766"/>
        <end position="859"/>
    </location>
</feature>
<feature type="compositionally biased region" description="Pro residues" evidence="1">
    <location>
        <begin position="981"/>
        <end position="990"/>
    </location>
</feature>
<dbReference type="OrthoDB" id="9449942at2759"/>
<protein>
    <submittedName>
        <fullName evidence="3">Protein KRBA1</fullName>
    </submittedName>
</protein>
<dbReference type="InterPro" id="IPR029317">
    <property type="entry name" value="KRBA1_rpt"/>
</dbReference>
<feature type="compositionally biased region" description="Low complexity" evidence="1">
    <location>
        <begin position="768"/>
        <end position="779"/>
    </location>
</feature>
<feature type="compositionally biased region" description="Low complexity" evidence="1">
    <location>
        <begin position="932"/>
        <end position="945"/>
    </location>
</feature>
<feature type="region of interest" description="Disordered" evidence="1">
    <location>
        <begin position="678"/>
        <end position="723"/>
    </location>
</feature>
<dbReference type="Pfam" id="PF01352">
    <property type="entry name" value="KRAB"/>
    <property type="match status" value="1"/>
</dbReference>
<dbReference type="SMART" id="SM00349">
    <property type="entry name" value="KRAB"/>
    <property type="match status" value="1"/>
</dbReference>
<feature type="compositionally biased region" description="Polar residues" evidence="1">
    <location>
        <begin position="1272"/>
        <end position="1283"/>
    </location>
</feature>
<dbReference type="Pfam" id="PF15287">
    <property type="entry name" value="KRBA1"/>
    <property type="match status" value="6"/>
</dbReference>
<organism evidence="3 4">
    <name type="scientific">Galemys pyrenaicus</name>
    <name type="common">Iberian desman</name>
    <name type="synonym">Pyrenean desman</name>
    <dbReference type="NCBI Taxonomy" id="202257"/>
    <lineage>
        <taxon>Eukaryota</taxon>
        <taxon>Metazoa</taxon>
        <taxon>Chordata</taxon>
        <taxon>Craniata</taxon>
        <taxon>Vertebrata</taxon>
        <taxon>Euteleostomi</taxon>
        <taxon>Mammalia</taxon>
        <taxon>Eutheria</taxon>
        <taxon>Laurasiatheria</taxon>
        <taxon>Eulipotyphla</taxon>
        <taxon>Talpidae</taxon>
        <taxon>Galemys</taxon>
    </lineage>
</organism>
<dbReference type="SMART" id="SM01258">
    <property type="entry name" value="KRBA1"/>
    <property type="match status" value="6"/>
</dbReference>
<feature type="region of interest" description="Disordered" evidence="1">
    <location>
        <begin position="264"/>
        <end position="296"/>
    </location>
</feature>
<dbReference type="Gene3D" id="6.10.140.140">
    <property type="match status" value="1"/>
</dbReference>
<feature type="compositionally biased region" description="Polar residues" evidence="1">
    <location>
        <begin position="462"/>
        <end position="490"/>
    </location>
</feature>
<feature type="region of interest" description="Disordered" evidence="1">
    <location>
        <begin position="1"/>
        <end position="75"/>
    </location>
</feature>
<feature type="region of interest" description="Disordered" evidence="1">
    <location>
        <begin position="1169"/>
        <end position="1197"/>
    </location>
</feature>
<name>A0A8J6DI46_GALPY</name>
<keyword evidence="4" id="KW-1185">Reference proteome</keyword>
<dbReference type="SUPFAM" id="SSF109640">
    <property type="entry name" value="KRAB domain (Kruppel-associated box)"/>
    <property type="match status" value="1"/>
</dbReference>
<feature type="compositionally biased region" description="Polar residues" evidence="1">
    <location>
        <begin position="1144"/>
        <end position="1154"/>
    </location>
</feature>
<accession>A0A8J6DI46</accession>
<feature type="compositionally biased region" description="Basic residues" evidence="1">
    <location>
        <begin position="1080"/>
        <end position="1107"/>
    </location>
</feature>
<dbReference type="PANTHER" id="PTHR22740">
    <property type="entry name" value="PROTEIN KRBA1"/>
    <property type="match status" value="1"/>
</dbReference>
<sequence length="1283" mass="132582">RGAGRASALWSGPSPRLAGLCPHPPWSPPPRVSDPGRDGAAGPRRKLGAELGPGMARQHSQTQSPAGCARGSVESRPRGLELKIQAHGRLAGCTGHQGEDSRAASQLPGLCPQVPIAFQDLAVRFSQEEWRLLGDGQRELYRDVMRENYEMLVSLGSDELLPLSAFLCPMELGGATRGQSRTDVGQEPLRGADLPGGAPQHSLHLSALVQLVREIPEFLFGGVSPESGGGGLDGERASPQAAVTLETCRLGGLLACLPDTPSSGLSLASTPSGSSSSSDPAGARGQGSPLPISAAGISPGNSPLQGLINCLKEILVPGPQLPAGPPPSLLPPAPSLGVLPRGDASPALLNGFPACGGTAGKWRQVRVSEDQWPMQELLSLRRLTAQGLQPCTLLTAPEHPLLFVMATKGIRLRVDLCSFFPIVKTEASSSDCPLQGLLSCLKEIPEAQDRRPLGSGVAQLQEPGTRTRNSGGSRAPQTPSGPGPGASSTLPVVKTEDVWAQSPPAPGSCQLSKWTHSPAAPGSPGGTGDCKGVPAPSWGPSAQGHPTPKGREYLPSPGQEATQLAIRLHLGPRQEHSALSPASRRASEPGLALPVRVSLGLACGAVHSPPLRVSCQAAPTLGAGLITPAQPAWDRARRLASGGDRAVSPVPAGSASRSPLEALEACLKGIPLSGSLPPQPPAITWFRSPQPGTPGSPRPELQPRGSHREGRLGPGLGAGPGPGHLFSGDCPVMPAVLFPADATMGPLLALGLQGCVRDCPVLPPGPHSTPTSFSSSSSTDGDLDFQSPEGSQGGQPGKGSPVGSSPLQGLENCLREIPVPRPRPAWPWSSSGDGGPQRTEPSSRRPDKEGLASRPSPLRCLESSLRGILPGRPLRFACLAGPSPSPGSSSSFSSSEGDELRPESESWPLLPPERGRLSSCQGPGPPSPRPGVLPSSSSSSSSSSSPGGGPWRTEPRDHGGLDTGTAGNPSPAPGQEKRPDPGPCQPPSSAPDPLSWKPEASKEPGDLGSGHRRLSVAGTLQELRGLGTALSEKLDQLAAALAGLSQEVATMRTQVDRLGRRPRGSVPKGQASWPWTLPRGPHRARSPAHRHRPYWRQKGPARPKPKLLRGQAEACRTGDPSGLSSGGPRLVPQLPEDTPPAEASGNSSPSQQRLPTTCSCAMLTVHPHLGHTGGHQGPPPPSAPAALPPQVAAPATRADRELLSAAAAPATTPDQPREPGSLWVGVQRALEGELWGREHRDARWGTPNRLLHLLGPVGDARSPVSPKGQLAPSPSQTFPLCGP</sequence>
<dbReference type="CDD" id="cd07765">
    <property type="entry name" value="KRAB_A-box"/>
    <property type="match status" value="1"/>
</dbReference>
<feature type="compositionally biased region" description="Low complexity" evidence="1">
    <location>
        <begin position="886"/>
        <end position="895"/>
    </location>
</feature>
<feature type="non-terminal residue" evidence="3">
    <location>
        <position position="1283"/>
    </location>
</feature>
<dbReference type="GO" id="GO:0006355">
    <property type="term" value="P:regulation of DNA-templated transcription"/>
    <property type="evidence" value="ECO:0007669"/>
    <property type="project" value="InterPro"/>
</dbReference>
<evidence type="ECO:0000313" key="3">
    <source>
        <dbReference type="EMBL" id="KAG8508986.1"/>
    </source>
</evidence>
<dbReference type="PROSITE" id="PS50805">
    <property type="entry name" value="KRAB"/>
    <property type="match status" value="1"/>
</dbReference>
<feature type="compositionally biased region" description="Gly residues" evidence="1">
    <location>
        <begin position="712"/>
        <end position="722"/>
    </location>
</feature>
<dbReference type="InterPro" id="IPR001909">
    <property type="entry name" value="KRAB"/>
</dbReference>
<dbReference type="Proteomes" id="UP000700334">
    <property type="component" value="Unassembled WGS sequence"/>
</dbReference>
<feature type="compositionally biased region" description="Basic and acidic residues" evidence="1">
    <location>
        <begin position="841"/>
        <end position="851"/>
    </location>
</feature>
<dbReference type="PANTHER" id="PTHR22740:SF3">
    <property type="entry name" value="PROTEIN KRBA1"/>
    <property type="match status" value="1"/>
</dbReference>
<gene>
    <name evidence="3" type="ORF">J0S82_003377</name>
</gene>
<dbReference type="InterPro" id="IPR040095">
    <property type="entry name" value="KRBA1"/>
</dbReference>
<feature type="domain" description="KRAB" evidence="2">
    <location>
        <begin position="116"/>
        <end position="194"/>
    </location>
</feature>
<dbReference type="InterPro" id="IPR036051">
    <property type="entry name" value="KRAB_dom_sf"/>
</dbReference>
<evidence type="ECO:0000259" key="2">
    <source>
        <dbReference type="PROSITE" id="PS50805"/>
    </source>
</evidence>
<evidence type="ECO:0000256" key="1">
    <source>
        <dbReference type="SAM" id="MobiDB-lite"/>
    </source>
</evidence>
<reference evidence="3" key="1">
    <citation type="journal article" date="2021" name="Evol. Appl.">
        <title>The genome of the Pyrenean desman and the effects of bottlenecks and inbreeding on the genomic landscape of an endangered species.</title>
        <authorList>
            <person name="Escoda L."/>
            <person name="Castresana J."/>
        </authorList>
    </citation>
    <scope>NUCLEOTIDE SEQUENCE</scope>
    <source>
        <strain evidence="3">IBE-C5619</strain>
    </source>
</reference>